<dbReference type="CDD" id="cd04862">
    <property type="entry name" value="PaeLigD_Pol_like"/>
    <property type="match status" value="1"/>
</dbReference>
<evidence type="ECO:0000256" key="6">
    <source>
        <dbReference type="ARBA" id="ARBA00022722"/>
    </source>
</evidence>
<evidence type="ECO:0000256" key="13">
    <source>
        <dbReference type="ARBA" id="ARBA00022932"/>
    </source>
</evidence>
<keyword evidence="11" id="KW-0269">Exonuclease</keyword>
<evidence type="ECO:0000256" key="15">
    <source>
        <dbReference type="ARBA" id="ARBA00023172"/>
    </source>
</evidence>
<keyword evidence="15" id="KW-0233">DNA recombination</keyword>
<dbReference type="InterPro" id="IPR012340">
    <property type="entry name" value="NA-bd_OB-fold"/>
</dbReference>
<keyword evidence="12" id="KW-0067">ATP-binding</keyword>
<dbReference type="Pfam" id="PF13298">
    <property type="entry name" value="LigD_N"/>
    <property type="match status" value="1"/>
</dbReference>
<comment type="cofactor">
    <cofactor evidence="1">
        <name>Mn(2+)</name>
        <dbReference type="ChEBI" id="CHEBI:29035"/>
    </cofactor>
</comment>
<dbReference type="Proteomes" id="UP001265550">
    <property type="component" value="Unassembled WGS sequence"/>
</dbReference>
<dbReference type="PANTHER" id="PTHR42705:SF2">
    <property type="entry name" value="BIFUNCTIONAL NON-HOMOLOGOUS END JOINING PROTEIN LIGD"/>
    <property type="match status" value="1"/>
</dbReference>
<dbReference type="Gene3D" id="3.30.1490.70">
    <property type="match status" value="1"/>
</dbReference>
<keyword evidence="18" id="KW-0511">Multifunctional enzyme</keyword>
<organism evidence="23 24">
    <name type="scientific">Hydrogenophaga laconesensis</name>
    <dbReference type="NCBI Taxonomy" id="1805971"/>
    <lineage>
        <taxon>Bacteria</taxon>
        <taxon>Pseudomonadati</taxon>
        <taxon>Pseudomonadota</taxon>
        <taxon>Betaproteobacteria</taxon>
        <taxon>Burkholderiales</taxon>
        <taxon>Comamonadaceae</taxon>
        <taxon>Hydrogenophaga</taxon>
    </lineage>
</organism>
<dbReference type="EMBL" id="JAVDWE010000003">
    <property type="protein sequence ID" value="MDR7093616.1"/>
    <property type="molecule type" value="Genomic_DNA"/>
</dbReference>
<keyword evidence="7" id="KW-0479">Metal-binding</keyword>
<evidence type="ECO:0000256" key="4">
    <source>
        <dbReference type="ARBA" id="ARBA00022679"/>
    </source>
</evidence>
<evidence type="ECO:0000256" key="20">
    <source>
        <dbReference type="ARBA" id="ARBA00034003"/>
    </source>
</evidence>
<dbReference type="EC" id="6.5.1.1" evidence="2"/>
<evidence type="ECO:0000256" key="8">
    <source>
        <dbReference type="ARBA" id="ARBA00022741"/>
    </source>
</evidence>
<comment type="caution">
    <text evidence="23">The sequence shown here is derived from an EMBL/GenBank/DDBJ whole genome shotgun (WGS) entry which is preliminary data.</text>
</comment>
<keyword evidence="5" id="KW-0548">Nucleotidyltransferase</keyword>
<evidence type="ECO:0000256" key="12">
    <source>
        <dbReference type="ARBA" id="ARBA00022840"/>
    </source>
</evidence>
<dbReference type="InterPro" id="IPR014146">
    <property type="entry name" value="LigD_ligase_dom"/>
</dbReference>
<feature type="compositionally biased region" description="Pro residues" evidence="21">
    <location>
        <begin position="541"/>
        <end position="553"/>
    </location>
</feature>
<keyword evidence="3 23" id="KW-0436">Ligase</keyword>
<dbReference type="InterPro" id="IPR052171">
    <property type="entry name" value="NHEJ_LigD"/>
</dbReference>
<dbReference type="NCBIfam" id="TIGR02777">
    <property type="entry name" value="LigD_PE_dom"/>
    <property type="match status" value="1"/>
</dbReference>
<keyword evidence="4" id="KW-0808">Transferase</keyword>
<keyword evidence="13" id="KW-0239">DNA-directed DNA polymerase</keyword>
<evidence type="ECO:0000256" key="21">
    <source>
        <dbReference type="SAM" id="MobiDB-lite"/>
    </source>
</evidence>
<evidence type="ECO:0000256" key="11">
    <source>
        <dbReference type="ARBA" id="ARBA00022839"/>
    </source>
</evidence>
<evidence type="ECO:0000256" key="2">
    <source>
        <dbReference type="ARBA" id="ARBA00012727"/>
    </source>
</evidence>
<evidence type="ECO:0000256" key="16">
    <source>
        <dbReference type="ARBA" id="ARBA00023204"/>
    </source>
</evidence>
<dbReference type="SUPFAM" id="SSF50249">
    <property type="entry name" value="Nucleic acid-binding proteins"/>
    <property type="match status" value="1"/>
</dbReference>
<gene>
    <name evidence="23" type="ORF">J2X09_001348</name>
</gene>
<proteinExistence type="predicted"/>
<dbReference type="CDD" id="cd07971">
    <property type="entry name" value="OBF_DNA_ligase_LigD"/>
    <property type="match status" value="1"/>
</dbReference>
<dbReference type="Gene3D" id="3.30.470.30">
    <property type="entry name" value="DNA ligase/mRNA capping enzyme"/>
    <property type="match status" value="1"/>
</dbReference>
<evidence type="ECO:0000256" key="17">
    <source>
        <dbReference type="ARBA" id="ARBA00023211"/>
    </source>
</evidence>
<dbReference type="Gene3D" id="2.40.50.140">
    <property type="entry name" value="Nucleic acid-binding proteins"/>
    <property type="match status" value="1"/>
</dbReference>
<evidence type="ECO:0000259" key="22">
    <source>
        <dbReference type="PROSITE" id="PS50160"/>
    </source>
</evidence>
<evidence type="ECO:0000256" key="18">
    <source>
        <dbReference type="ARBA" id="ARBA00023268"/>
    </source>
</evidence>
<keyword evidence="24" id="KW-1185">Reference proteome</keyword>
<dbReference type="GO" id="GO:0003910">
    <property type="term" value="F:DNA ligase (ATP) activity"/>
    <property type="evidence" value="ECO:0007669"/>
    <property type="project" value="UniProtKB-EC"/>
</dbReference>
<evidence type="ECO:0000256" key="9">
    <source>
        <dbReference type="ARBA" id="ARBA00022763"/>
    </source>
</evidence>
<keyword evidence="17" id="KW-0464">Manganese</keyword>
<comment type="catalytic activity">
    <reaction evidence="20">
        <text>ATP + (deoxyribonucleotide)n-3'-hydroxyl + 5'-phospho-(deoxyribonucleotide)m = (deoxyribonucleotide)n+m + AMP + diphosphate.</text>
        <dbReference type="EC" id="6.5.1.1"/>
    </reaction>
</comment>
<evidence type="ECO:0000256" key="10">
    <source>
        <dbReference type="ARBA" id="ARBA00022801"/>
    </source>
</evidence>
<evidence type="ECO:0000313" key="24">
    <source>
        <dbReference type="Proteomes" id="UP001265550"/>
    </source>
</evidence>
<protein>
    <recommendedName>
        <fullName evidence="2">DNA ligase (ATP)</fullName>
        <ecNumber evidence="2">6.5.1.1</ecNumber>
    </recommendedName>
    <alternativeName>
        <fullName evidence="19">NHEJ DNA polymerase</fullName>
    </alternativeName>
</protein>
<feature type="domain" description="ATP-dependent DNA ligase family profile" evidence="22">
    <location>
        <begin position="312"/>
        <end position="404"/>
    </location>
</feature>
<dbReference type="NCBIfam" id="TIGR02779">
    <property type="entry name" value="NHEJ_ligase_lig"/>
    <property type="match status" value="1"/>
</dbReference>
<feature type="region of interest" description="Disordered" evidence="21">
    <location>
        <begin position="1"/>
        <end position="32"/>
    </location>
</feature>
<evidence type="ECO:0000256" key="5">
    <source>
        <dbReference type="ARBA" id="ARBA00022695"/>
    </source>
</evidence>
<keyword evidence="14" id="KW-0238">DNA-binding</keyword>
<dbReference type="Pfam" id="PF21686">
    <property type="entry name" value="LigD_Prim-Pol"/>
    <property type="match status" value="1"/>
</dbReference>
<dbReference type="InterPro" id="IPR014144">
    <property type="entry name" value="LigD_PE_domain"/>
</dbReference>
<name>A0ABU1V831_9BURK</name>
<dbReference type="SUPFAM" id="SSF56091">
    <property type="entry name" value="DNA ligase/mRNA capping enzyme, catalytic domain"/>
    <property type="match status" value="1"/>
</dbReference>
<keyword evidence="16" id="KW-0234">DNA repair</keyword>
<dbReference type="Gene3D" id="3.90.920.10">
    <property type="entry name" value="DNA primase, PRIM domain"/>
    <property type="match status" value="1"/>
</dbReference>
<dbReference type="InterPro" id="IPR012310">
    <property type="entry name" value="DNA_ligase_ATP-dep_cent"/>
</dbReference>
<dbReference type="PROSITE" id="PS50160">
    <property type="entry name" value="DNA_LIGASE_A3"/>
    <property type="match status" value="1"/>
</dbReference>
<reference evidence="23 24" key="1">
    <citation type="submission" date="2023-07" db="EMBL/GenBank/DDBJ databases">
        <title>Sorghum-associated microbial communities from plants grown in Nebraska, USA.</title>
        <authorList>
            <person name="Schachtman D."/>
        </authorList>
    </citation>
    <scope>NUCLEOTIDE SEQUENCE [LARGE SCALE GENOMIC DNA]</scope>
    <source>
        <strain evidence="23 24">BE240</strain>
    </source>
</reference>
<dbReference type="Pfam" id="PF01068">
    <property type="entry name" value="DNA_ligase_A_M"/>
    <property type="match status" value="1"/>
</dbReference>
<evidence type="ECO:0000313" key="23">
    <source>
        <dbReference type="EMBL" id="MDR7093616.1"/>
    </source>
</evidence>
<feature type="region of interest" description="Disordered" evidence="21">
    <location>
        <begin position="520"/>
        <end position="555"/>
    </location>
</feature>
<dbReference type="RefSeq" id="WP_204732504.1">
    <property type="nucleotide sequence ID" value="NZ_JAVDWE010000003.1"/>
</dbReference>
<evidence type="ECO:0000256" key="14">
    <source>
        <dbReference type="ARBA" id="ARBA00023125"/>
    </source>
</evidence>
<keyword evidence="9" id="KW-0227">DNA damage</keyword>
<sequence>MTRTNASDPLQRYNARRDFQRTPEPRGKAASGRKALGFVVQKHWASRLHYDLRLELGGVMKSWAVPKGPSLDPGDKRMAVEVEDHPVAYASFEGTIPPRQYGAGKVIVWDKGIWVPLGDPHGGLRAGNLKFELQGHKLRGRWALVRMKTGDEKKPAWLLIKERDGYARASEELDVVEAEPDSVASKAMPVPARRARQTTALVPDALPPQALKSTLPAVLSPQLAVRADAPPTGGQEDWLYEVKFDGYRLLTRIDGDHVQLITRNGHDWTHRLQPLHRALRNMHLPPGWYDGEIVVFNEAGLPDFGALQQSMENERTSRVVYYLFDLPYVGDHDLREAPLVARRAVLAHLLRETPSDEVRFSEVFEASAASVLTSACRLGLEGVIAKRKDAPYRSTRSTDWLKLKCGQRQEFVIGGFTEGKGTRAGFGALLLGLHERDGSLHHVGKVGTGFDASTLVSLHRKLVAIERRTSPFAAEVKIAGKTHWVRPSLVAEVAFADWTLSGNIRHAVFIGLREDKPAESVEKDVELPKPNDSPAPLRKPANPPVPARRPPAPSVRVTHPERVIDASTGVTKLDLVRYYETVGPLMIEHLRQRPVALMRAPAGIDGELFFQKHLPVATKMAGVVRLDPALDPGHDPWVAIATRRGLLSTAQWNVVEFHTQNAFARGFDKPNRMVFDLDPGEGVAWQQVREAAQLTRSLLDQLGLVSFLKTSGGKGLHVVVPLRRQHGWDTVKGFAQAVVQHMSDTIPQRFVARSGPKNRVGKVFVDYLRNGRGATTVSAWSARARPGMGVSVPLAWNELSELRAGDHWTVRNIEERLAIGNGPWKDYGRSARPLTTGMKLMEFRP</sequence>
<dbReference type="PANTHER" id="PTHR42705">
    <property type="entry name" value="BIFUNCTIONAL NON-HOMOLOGOUS END JOINING PROTEIN LIGD"/>
    <property type="match status" value="1"/>
</dbReference>
<dbReference type="Pfam" id="PF04679">
    <property type="entry name" value="DNA_ligase_A_C"/>
    <property type="match status" value="1"/>
</dbReference>
<evidence type="ECO:0000256" key="19">
    <source>
        <dbReference type="ARBA" id="ARBA00029943"/>
    </source>
</evidence>
<dbReference type="NCBIfam" id="TIGR02778">
    <property type="entry name" value="ligD_pol"/>
    <property type="match status" value="1"/>
</dbReference>
<feature type="compositionally biased region" description="Basic and acidic residues" evidence="21">
    <location>
        <begin position="520"/>
        <end position="529"/>
    </location>
</feature>
<dbReference type="NCBIfam" id="NF004628">
    <property type="entry name" value="PRK05972.1"/>
    <property type="match status" value="1"/>
</dbReference>
<feature type="compositionally biased region" description="Basic and acidic residues" evidence="21">
    <location>
        <begin position="15"/>
        <end position="27"/>
    </location>
</feature>
<evidence type="ECO:0000256" key="1">
    <source>
        <dbReference type="ARBA" id="ARBA00001936"/>
    </source>
</evidence>
<dbReference type="NCBIfam" id="TIGR02776">
    <property type="entry name" value="NHEJ_ligase_prk"/>
    <property type="match status" value="1"/>
</dbReference>
<accession>A0ABU1V831</accession>
<keyword evidence="6" id="KW-0540">Nuclease</keyword>
<dbReference type="InterPro" id="IPR014145">
    <property type="entry name" value="LigD_pol_dom"/>
</dbReference>
<keyword evidence="10" id="KW-0378">Hydrolase</keyword>
<keyword evidence="8" id="KW-0547">Nucleotide-binding</keyword>
<evidence type="ECO:0000256" key="3">
    <source>
        <dbReference type="ARBA" id="ARBA00022598"/>
    </source>
</evidence>
<dbReference type="InterPro" id="IPR012309">
    <property type="entry name" value="DNA_ligase_ATP-dep_C"/>
</dbReference>
<dbReference type="InterPro" id="IPR033651">
    <property type="entry name" value="PaeLigD_Pol-like"/>
</dbReference>
<dbReference type="InterPro" id="IPR014143">
    <property type="entry name" value="NHEJ_ligase_prk"/>
</dbReference>
<evidence type="ECO:0000256" key="7">
    <source>
        <dbReference type="ARBA" id="ARBA00022723"/>
    </source>
</evidence>
<dbReference type="CDD" id="cd07906">
    <property type="entry name" value="Adenylation_DNA_ligase_LigD_LigC"/>
    <property type="match status" value="1"/>
</dbReference>